<dbReference type="AlphaFoldDB" id="Q4JIU5"/>
<feature type="domain" description="Porin" evidence="2">
    <location>
        <begin position="14"/>
        <end position="394"/>
    </location>
</feature>
<evidence type="ECO:0000256" key="1">
    <source>
        <dbReference type="SAM" id="SignalP"/>
    </source>
</evidence>
<sequence length="415" mass="43363">MKRFVRVLGPLVFLLAADSAHAQLTMQMTNGWSFTFSGNVNAFLTYEKESDSGKSAAPFGVVGTSADQTRIQTGLLPSVVAFEAKGKEGNTDLAVHFGFFPQVQCGRGIHDCFGAQIDMRQVYLTAGGSWGQILAGRELALYGRQNILTDQTLFGIGATGAGGGAVGSGGGTTLGRIGFGYIYPQFVAQFTYSTPAGKPGQLSIGLFESDAAALPGVAVSPYSKTNIPRVEAEFVYNKKEFKGWLGGTVQSTKNPDSGGKSATAPGISGGLRWDNKKVSLTGSGYYGKGLGTTLGFLGGACTDGTCGSNGSSDLRKSSGYIAQLTYTTGKVTLAGSYGASLLDASDTEKNSSRIGTPLQDSFKTENALASGGVYYQTTKSLKVVFELNYATTKDKDSSAKKNSSFAPAVGMMLFF</sequence>
<organism evidence="3">
    <name type="scientific">uncultured bacterium BAC10-4</name>
    <dbReference type="NCBI Taxonomy" id="333425"/>
    <lineage>
        <taxon>Bacteria</taxon>
        <taxon>environmental samples</taxon>
    </lineage>
</organism>
<dbReference type="Gene3D" id="2.40.160.10">
    <property type="entry name" value="Porin"/>
    <property type="match status" value="1"/>
</dbReference>
<name>Q4JIU5_9BACT</name>
<reference evidence="3" key="1">
    <citation type="journal article" date="2005" name="Appl. Environ. Microbiol.">
        <title>Highly divergent genes for methanopterin-linked C1 transfer reactions in Lake Washington, assessed via metagenomic analysis and mRNA detection.</title>
        <authorList>
            <person name="Kalyuzhnaya M.G."/>
            <person name="Bowerman S."/>
            <person name="Nercessian O."/>
            <person name="Lidstrom M.E."/>
            <person name="Chistoserdova L."/>
        </authorList>
    </citation>
    <scope>NUCLEOTIDE SEQUENCE</scope>
</reference>
<proteinExistence type="predicted"/>
<feature type="chain" id="PRO_5004239350" description="Porin domain-containing protein" evidence="1">
    <location>
        <begin position="23"/>
        <end position="415"/>
    </location>
</feature>
<dbReference type="SUPFAM" id="SSF56935">
    <property type="entry name" value="Porins"/>
    <property type="match status" value="1"/>
</dbReference>
<keyword evidence="1" id="KW-0732">Signal</keyword>
<dbReference type="Pfam" id="PF13609">
    <property type="entry name" value="Porin_4"/>
    <property type="match status" value="1"/>
</dbReference>
<dbReference type="EMBL" id="DQ084247">
    <property type="protein sequence ID" value="AAY96666.1"/>
    <property type="molecule type" value="Genomic_DNA"/>
</dbReference>
<evidence type="ECO:0000313" key="3">
    <source>
        <dbReference type="EMBL" id="AAY96666.1"/>
    </source>
</evidence>
<feature type="signal peptide" evidence="1">
    <location>
        <begin position="1"/>
        <end position="22"/>
    </location>
</feature>
<accession>Q4JIU5</accession>
<evidence type="ECO:0000259" key="2">
    <source>
        <dbReference type="Pfam" id="PF13609"/>
    </source>
</evidence>
<dbReference type="InterPro" id="IPR023614">
    <property type="entry name" value="Porin_dom_sf"/>
</dbReference>
<protein>
    <recommendedName>
        <fullName evidence="2">Porin domain-containing protein</fullName>
    </recommendedName>
</protein>
<dbReference type="InterPro" id="IPR033900">
    <property type="entry name" value="Gram_neg_porin_domain"/>
</dbReference>
<reference evidence="3" key="2">
    <citation type="journal article" date="2005" name="J. Bacteriol.">
        <title>MtdC, a novel class of methylene tetrahydromethanopterin dehydrogenases.</title>
        <authorList>
            <person name="Vorholt J.A."/>
            <person name="Kalyuzhnaya M.G."/>
            <person name="Hagemeier C.H."/>
            <person name="Lidstrom M.E."/>
            <person name="Chistoserdova L."/>
        </authorList>
    </citation>
    <scope>NUCLEOTIDE SEQUENCE</scope>
</reference>